<evidence type="ECO:0000313" key="2">
    <source>
        <dbReference type="Proteomes" id="UP000463700"/>
    </source>
</evidence>
<protein>
    <submittedName>
        <fullName evidence="1">Uncharacterized protein</fullName>
    </submittedName>
</protein>
<dbReference type="AlphaFoldDB" id="A0A6N6WP00"/>
<comment type="caution">
    <text evidence="1">The sequence shown here is derived from an EMBL/GenBank/DDBJ whole genome shotgun (WGS) entry which is preliminary data.</text>
</comment>
<dbReference type="Proteomes" id="UP000463700">
    <property type="component" value="Unassembled WGS sequence"/>
</dbReference>
<reference evidence="1 2" key="1">
    <citation type="journal article" date="2020" name="Int. J. Syst. Evol. Microbiol.">
        <title>Paraburkholderia madseniana sp. nov., a phenolic acid-degrading bacterium isolated from acidic forest soil.</title>
        <authorList>
            <person name="Wilhelm R.C."/>
            <person name="Murphy S.J.L."/>
            <person name="Feriancek N.M."/>
            <person name="Karasz D.C."/>
            <person name="DeRito C.M."/>
            <person name="Newman J.D."/>
            <person name="Buckley D.H."/>
        </authorList>
    </citation>
    <scope>NUCLEOTIDE SEQUENCE [LARGE SCALE GENOMIC DNA]</scope>
    <source>
        <strain evidence="1 2">RP11</strain>
    </source>
</reference>
<evidence type="ECO:0000313" key="1">
    <source>
        <dbReference type="EMBL" id="KAE8761729.1"/>
    </source>
</evidence>
<organism evidence="1 2">
    <name type="scientific">Paraburkholderia madseniana</name>
    <dbReference type="NCBI Taxonomy" id="2599607"/>
    <lineage>
        <taxon>Bacteria</taxon>
        <taxon>Pseudomonadati</taxon>
        <taxon>Pseudomonadota</taxon>
        <taxon>Betaproteobacteria</taxon>
        <taxon>Burkholderiales</taxon>
        <taxon>Burkholderiaceae</taxon>
        <taxon>Paraburkholderia</taxon>
    </lineage>
</organism>
<dbReference type="OrthoDB" id="9112665at2"/>
<accession>A0A6N6WP00</accession>
<name>A0A6N6WP00_9BURK</name>
<gene>
    <name evidence="1" type="ORF">FSO04_02190</name>
</gene>
<sequence>MRRIVPIWCESVRRVRYLFIIKAILKDSKVVVCWIVKAFARTSASSS</sequence>
<proteinExistence type="predicted"/>
<dbReference type="EMBL" id="VOSW01000002">
    <property type="protein sequence ID" value="KAE8761729.1"/>
    <property type="molecule type" value="Genomic_DNA"/>
</dbReference>